<dbReference type="Gene3D" id="2.30.30.40">
    <property type="entry name" value="SH3 Domains"/>
    <property type="match status" value="1"/>
</dbReference>
<gene>
    <name evidence="2" type="ORF">NA56DRAFT_668330</name>
</gene>
<organism evidence="2 3">
    <name type="scientific">Hyaloscypha hepaticicola</name>
    <dbReference type="NCBI Taxonomy" id="2082293"/>
    <lineage>
        <taxon>Eukaryota</taxon>
        <taxon>Fungi</taxon>
        <taxon>Dikarya</taxon>
        <taxon>Ascomycota</taxon>
        <taxon>Pezizomycotina</taxon>
        <taxon>Leotiomycetes</taxon>
        <taxon>Helotiales</taxon>
        <taxon>Hyaloscyphaceae</taxon>
        <taxon>Hyaloscypha</taxon>
    </lineage>
</organism>
<feature type="region of interest" description="Disordered" evidence="1">
    <location>
        <begin position="157"/>
        <end position="192"/>
    </location>
</feature>
<name>A0A2J6QHK6_9HELO</name>
<dbReference type="AlphaFoldDB" id="A0A2J6QHK6"/>
<feature type="compositionally biased region" description="Low complexity" evidence="1">
    <location>
        <begin position="371"/>
        <end position="391"/>
    </location>
</feature>
<dbReference type="SUPFAM" id="SSF50044">
    <property type="entry name" value="SH3-domain"/>
    <property type="match status" value="1"/>
</dbReference>
<keyword evidence="3" id="KW-1185">Reference proteome</keyword>
<evidence type="ECO:0000313" key="3">
    <source>
        <dbReference type="Proteomes" id="UP000235672"/>
    </source>
</evidence>
<dbReference type="OrthoDB" id="5243589at2759"/>
<proteinExistence type="predicted"/>
<feature type="region of interest" description="Disordered" evidence="1">
    <location>
        <begin position="837"/>
        <end position="896"/>
    </location>
</feature>
<protein>
    <recommendedName>
        <fullName evidence="4">SH3 domain-containing protein</fullName>
    </recommendedName>
</protein>
<evidence type="ECO:0000256" key="1">
    <source>
        <dbReference type="SAM" id="MobiDB-lite"/>
    </source>
</evidence>
<dbReference type="Proteomes" id="UP000235672">
    <property type="component" value="Unassembled WGS sequence"/>
</dbReference>
<dbReference type="InterPro" id="IPR036028">
    <property type="entry name" value="SH3-like_dom_sf"/>
</dbReference>
<feature type="region of interest" description="Disordered" evidence="1">
    <location>
        <begin position="335"/>
        <end position="403"/>
    </location>
</feature>
<evidence type="ECO:0008006" key="4">
    <source>
        <dbReference type="Google" id="ProtNLM"/>
    </source>
</evidence>
<feature type="compositionally biased region" description="Basic residues" evidence="1">
    <location>
        <begin position="843"/>
        <end position="854"/>
    </location>
</feature>
<feature type="compositionally biased region" description="Polar residues" evidence="1">
    <location>
        <begin position="158"/>
        <end position="187"/>
    </location>
</feature>
<accession>A0A2J6QHK6</accession>
<reference evidence="2 3" key="1">
    <citation type="submission" date="2016-05" db="EMBL/GenBank/DDBJ databases">
        <title>A degradative enzymes factory behind the ericoid mycorrhizal symbiosis.</title>
        <authorList>
            <consortium name="DOE Joint Genome Institute"/>
            <person name="Martino E."/>
            <person name="Morin E."/>
            <person name="Grelet G."/>
            <person name="Kuo A."/>
            <person name="Kohler A."/>
            <person name="Daghino S."/>
            <person name="Barry K."/>
            <person name="Choi C."/>
            <person name="Cichocki N."/>
            <person name="Clum A."/>
            <person name="Copeland A."/>
            <person name="Hainaut M."/>
            <person name="Haridas S."/>
            <person name="Labutti K."/>
            <person name="Lindquist E."/>
            <person name="Lipzen A."/>
            <person name="Khouja H.-R."/>
            <person name="Murat C."/>
            <person name="Ohm R."/>
            <person name="Olson A."/>
            <person name="Spatafora J."/>
            <person name="Veneault-Fourrey C."/>
            <person name="Henrissat B."/>
            <person name="Grigoriev I."/>
            <person name="Martin F."/>
            <person name="Perotto S."/>
        </authorList>
    </citation>
    <scope>NUCLEOTIDE SEQUENCE [LARGE SCALE GENOMIC DNA]</scope>
    <source>
        <strain evidence="2 3">UAMH 7357</strain>
    </source>
</reference>
<feature type="compositionally biased region" description="Polar residues" evidence="1">
    <location>
        <begin position="878"/>
        <end position="890"/>
    </location>
</feature>
<evidence type="ECO:0000313" key="2">
    <source>
        <dbReference type="EMBL" id="PMD25744.1"/>
    </source>
</evidence>
<sequence>MTEVAPLKGILKALETGIKLAGRVSESAELAFSEAANSATTAKAQQIAQLAPSLQKALEQTCQAIRDAYQQDVEGYGTPFTKALVEDKTIQGRLKDLKNDVRDSIDECQDFEDDPESFEQTAFINIQDQAQKCLNDCLSIFNDLRNQLPQDRHRAFMESQQNDTRAQSTEYSQNSPVASRQRFTVESQPKDDRALLSSMRQPSFANAEPPPYISPASLTEPLQINAPSVRAPPTEPVKPKGPWGVERPMLYGDSPTLPSSLGTSVGSLRRKPIGVDVSHTAQLDAPPLIPKEIVHSRISANEEFLERRRQSRLMFNNELRFSAVSSIDENRASEVFSDGPLSPMCPSPGTSTSPVEGRGSFRASLNSNAMSRQRSQGHSSQSTRSSRTSSTLPDRQSYQRHDSEGSIFGLREAAGQASPAITENQAAGTSGNIELWSPIITTVSPAAIDNPYSWDPVPTRLQPPPPVCGSEAPSGLEPVNMAYDDGMIVVNAPEQPPTATFTISQMNYPIRPDSSFSKFGGFCEGAKALLRGETGFKIVKRPSGHYSATVSARCVACSYEVGWNDVEKDKLLDRAGIYGNSGIRFRQRFISKCHMKTNSIETPKYACLFCVEVHKTVEEHDATIFFSVAQLFKHLAKHPQPVPHVNGITVLYGAQAPNVLDFDLNFTSLQPLVPEFAYAAIAQKAATRPSAMAISSNHPKNNRTDSRDPDGNAVLHFALGARIVGITFPDRFNGQWAIGYHDGVRGAFPTACIAIDPPGRDEEVMNSNSNLVAFAKWDFKLKKSKDDPWLKFNKGETIDHIGFKYQDQWCWTGQNAKGQWGIFPNSFGPASIKKGSLSSKIGLGRHRSSNKHERKTSMKSTSSGGSFTSMQPGLEVVQTPSPVHRNTSSPRFPFGN</sequence>
<dbReference type="STRING" id="1745343.A0A2J6QHK6"/>
<feature type="compositionally biased region" description="Low complexity" evidence="1">
    <location>
        <begin position="858"/>
        <end position="870"/>
    </location>
</feature>
<dbReference type="EMBL" id="KZ613469">
    <property type="protein sequence ID" value="PMD25744.1"/>
    <property type="molecule type" value="Genomic_DNA"/>
</dbReference>